<dbReference type="SUPFAM" id="SSF51735">
    <property type="entry name" value="NAD(P)-binding Rossmann-fold domains"/>
    <property type="match status" value="1"/>
</dbReference>
<dbReference type="Gene3D" id="3.40.50.720">
    <property type="entry name" value="NAD(P)-binding Rossmann-like Domain"/>
    <property type="match status" value="1"/>
</dbReference>
<name>A0ABY4RVP3_9BACL</name>
<dbReference type="GO" id="GO:0016491">
    <property type="term" value="F:oxidoreductase activity"/>
    <property type="evidence" value="ECO:0007669"/>
    <property type="project" value="UniProtKB-KW"/>
</dbReference>
<reference evidence="2" key="1">
    <citation type="submission" date="2018-02" db="EMBL/GenBank/DDBJ databases">
        <authorList>
            <person name="Kim S.-K."/>
            <person name="Jung H.-I."/>
            <person name="Lee S.-W."/>
        </authorList>
    </citation>
    <scope>NUCLEOTIDE SEQUENCE</scope>
    <source>
        <strain evidence="2">SK3146</strain>
    </source>
</reference>
<dbReference type="InterPro" id="IPR036291">
    <property type="entry name" value="NAD(P)-bd_dom_sf"/>
</dbReference>
<proteinExistence type="predicted"/>
<dbReference type="EMBL" id="CP027059">
    <property type="protein sequence ID" value="UQZ86445.1"/>
    <property type="molecule type" value="Genomic_DNA"/>
</dbReference>
<organism evidence="2 3">
    <name type="scientific">Paenibacillus konkukensis</name>
    <dbReference type="NCBI Taxonomy" id="2020716"/>
    <lineage>
        <taxon>Bacteria</taxon>
        <taxon>Bacillati</taxon>
        <taxon>Bacillota</taxon>
        <taxon>Bacilli</taxon>
        <taxon>Bacillales</taxon>
        <taxon>Paenibacillaceae</taxon>
        <taxon>Paenibacillus</taxon>
    </lineage>
</organism>
<keyword evidence="2" id="KW-0560">Oxidoreductase</keyword>
<dbReference type="Pfam" id="PF13460">
    <property type="entry name" value="NAD_binding_10"/>
    <property type="match status" value="1"/>
</dbReference>
<dbReference type="PANTHER" id="PTHR15020:SF50">
    <property type="entry name" value="UPF0659 PROTEIN YMR090W"/>
    <property type="match status" value="1"/>
</dbReference>
<dbReference type="RefSeq" id="WP_249861981.1">
    <property type="nucleotide sequence ID" value="NZ_CP027059.1"/>
</dbReference>
<reference evidence="2" key="2">
    <citation type="journal article" date="2021" name="J Anim Sci Technol">
        <title>Complete genome sequence of Paenibacillus konkukensis sp. nov. SK3146 as a potential probiotic strain.</title>
        <authorList>
            <person name="Jung H.I."/>
            <person name="Park S."/>
            <person name="Niu K.M."/>
            <person name="Lee S.W."/>
            <person name="Kothari D."/>
            <person name="Yi K.J."/>
            <person name="Kim S.K."/>
        </authorList>
    </citation>
    <scope>NUCLEOTIDE SEQUENCE</scope>
    <source>
        <strain evidence="2">SK3146</strain>
    </source>
</reference>
<accession>A0ABY4RVP3</accession>
<evidence type="ECO:0000313" key="3">
    <source>
        <dbReference type="Proteomes" id="UP001057134"/>
    </source>
</evidence>
<dbReference type="EC" id="1.7.-.-" evidence="2"/>
<evidence type="ECO:0000259" key="1">
    <source>
        <dbReference type="Pfam" id="PF13460"/>
    </source>
</evidence>
<evidence type="ECO:0000313" key="2">
    <source>
        <dbReference type="EMBL" id="UQZ86445.1"/>
    </source>
</evidence>
<feature type="domain" description="NAD(P)-binding" evidence="1">
    <location>
        <begin position="7"/>
        <end position="199"/>
    </location>
</feature>
<dbReference type="Proteomes" id="UP001057134">
    <property type="component" value="Chromosome"/>
</dbReference>
<sequence>MKVLVIGATGRTGQELVKQSLEKGYEVRVYVRRPEAITLQKNLTVFKGNLDDIESLTTALHGVDSVLIALGNSISNRNDKLFEWVIPNLITAMKAANVKRIVSLSALGVGSTFDNTRYPYRFGARSFLKGNFEDHLAGEIKFKDSGLDWTTVHPGPLFNGEKMEKPLVRDASTGYKMPRAPRTNRADVAQVMLKALVDPSTYGKELIMASTPDKN</sequence>
<keyword evidence="3" id="KW-1185">Reference proteome</keyword>
<gene>
    <name evidence="2" type="primary">azoB</name>
    <name evidence="2" type="ORF">SK3146_05738</name>
</gene>
<dbReference type="InterPro" id="IPR016040">
    <property type="entry name" value="NAD(P)-bd_dom"/>
</dbReference>
<dbReference type="PANTHER" id="PTHR15020">
    <property type="entry name" value="FLAVIN REDUCTASE-RELATED"/>
    <property type="match status" value="1"/>
</dbReference>
<protein>
    <submittedName>
        <fullName evidence="2">NAD(P)H azoreductase</fullName>
        <ecNumber evidence="2">1.7.-.-</ecNumber>
    </submittedName>
</protein>